<evidence type="ECO:0000313" key="2">
    <source>
        <dbReference type="Proteomes" id="UP001163328"/>
    </source>
</evidence>
<reference evidence="1" key="1">
    <citation type="submission" date="2021-08" db="EMBL/GenBank/DDBJ databases">
        <title>Flavobacterium sp. strain CC-SYL302.</title>
        <authorList>
            <person name="Lin S.-Y."/>
            <person name="Lee T.-H."/>
            <person name="Young C.-C."/>
        </authorList>
    </citation>
    <scope>NUCLEOTIDE SEQUENCE</scope>
    <source>
        <strain evidence="1">CC-SYL302</strain>
    </source>
</reference>
<gene>
    <name evidence="1" type="ORF">K5I29_04715</name>
</gene>
<proteinExistence type="predicted"/>
<sequence length="144" mass="15864">MNKFYTFIFLAFISISCTNKSVTTDLKETDSMQETNHSIIGNDKDDHGCIGSAGQTWSQLQNSCVQVFTIGIRLDPVIETADTAVSSAFIVFNSDKSQAEIFLPDADVSVILPNKDGATYSNTEYAYDSDSGVLYQSNTEIYKQ</sequence>
<dbReference type="PROSITE" id="PS51257">
    <property type="entry name" value="PROKAR_LIPOPROTEIN"/>
    <property type="match status" value="1"/>
</dbReference>
<evidence type="ECO:0000313" key="1">
    <source>
        <dbReference type="EMBL" id="UYW02209.1"/>
    </source>
</evidence>
<evidence type="ECO:0008006" key="3">
    <source>
        <dbReference type="Google" id="ProtNLM"/>
    </source>
</evidence>
<dbReference type="RefSeq" id="WP_264434706.1">
    <property type="nucleotide sequence ID" value="NZ_CP081495.1"/>
</dbReference>
<name>A0ABY6M0W3_9FLAO</name>
<dbReference type="EMBL" id="CP081495">
    <property type="protein sequence ID" value="UYW02209.1"/>
    <property type="molecule type" value="Genomic_DNA"/>
</dbReference>
<keyword evidence="2" id="KW-1185">Reference proteome</keyword>
<dbReference type="Proteomes" id="UP001163328">
    <property type="component" value="Chromosome"/>
</dbReference>
<accession>A0ABY6M0W3</accession>
<protein>
    <recommendedName>
        <fullName evidence="3">Lipoprotein</fullName>
    </recommendedName>
</protein>
<organism evidence="1 2">
    <name type="scientific">Flavobacterium agricola</name>
    <dbReference type="NCBI Taxonomy" id="2870839"/>
    <lineage>
        <taxon>Bacteria</taxon>
        <taxon>Pseudomonadati</taxon>
        <taxon>Bacteroidota</taxon>
        <taxon>Flavobacteriia</taxon>
        <taxon>Flavobacteriales</taxon>
        <taxon>Flavobacteriaceae</taxon>
        <taxon>Flavobacterium</taxon>
    </lineage>
</organism>